<proteinExistence type="predicted"/>
<name>A0A8H6X2I1_9AGAR</name>
<evidence type="ECO:0000256" key="1">
    <source>
        <dbReference type="SAM" id="MobiDB-lite"/>
    </source>
</evidence>
<dbReference type="AlphaFoldDB" id="A0A8H6X2I1"/>
<protein>
    <submittedName>
        <fullName evidence="2">Uncharacterized protein</fullName>
    </submittedName>
</protein>
<feature type="region of interest" description="Disordered" evidence="1">
    <location>
        <begin position="97"/>
        <end position="125"/>
    </location>
</feature>
<organism evidence="2 3">
    <name type="scientific">Mycena sanguinolenta</name>
    <dbReference type="NCBI Taxonomy" id="230812"/>
    <lineage>
        <taxon>Eukaryota</taxon>
        <taxon>Fungi</taxon>
        <taxon>Dikarya</taxon>
        <taxon>Basidiomycota</taxon>
        <taxon>Agaricomycotina</taxon>
        <taxon>Agaricomycetes</taxon>
        <taxon>Agaricomycetidae</taxon>
        <taxon>Agaricales</taxon>
        <taxon>Marasmiineae</taxon>
        <taxon>Mycenaceae</taxon>
        <taxon>Mycena</taxon>
    </lineage>
</organism>
<evidence type="ECO:0000313" key="3">
    <source>
        <dbReference type="Proteomes" id="UP000623467"/>
    </source>
</evidence>
<evidence type="ECO:0000313" key="2">
    <source>
        <dbReference type="EMBL" id="KAF7333210.1"/>
    </source>
</evidence>
<feature type="region of interest" description="Disordered" evidence="1">
    <location>
        <begin position="1"/>
        <end position="23"/>
    </location>
</feature>
<feature type="compositionally biased region" description="Low complexity" evidence="1">
    <location>
        <begin position="97"/>
        <end position="113"/>
    </location>
</feature>
<comment type="caution">
    <text evidence="2">The sequence shown here is derived from an EMBL/GenBank/DDBJ whole genome shotgun (WGS) entry which is preliminary data.</text>
</comment>
<dbReference type="Proteomes" id="UP000623467">
    <property type="component" value="Unassembled WGS sequence"/>
</dbReference>
<keyword evidence="3" id="KW-1185">Reference proteome</keyword>
<dbReference type="EMBL" id="JACAZH010000058">
    <property type="protein sequence ID" value="KAF7333210.1"/>
    <property type="molecule type" value="Genomic_DNA"/>
</dbReference>
<gene>
    <name evidence="2" type="ORF">MSAN_02428200</name>
</gene>
<reference evidence="2" key="1">
    <citation type="submission" date="2020-05" db="EMBL/GenBank/DDBJ databases">
        <title>Mycena genomes resolve the evolution of fungal bioluminescence.</title>
        <authorList>
            <person name="Tsai I.J."/>
        </authorList>
    </citation>
    <scope>NUCLEOTIDE SEQUENCE</scope>
    <source>
        <strain evidence="2">160909Yilan</strain>
    </source>
</reference>
<sequence length="457" mass="49628">MRPFRFRTGSPLTASKLGPTGDPWPIQTLGHRAVRRLHSLAPDFPVLLNIHRVLDARIVHVPRRPPQSRPRCCRGCHSLSELRHGVGDVSQLRYRTPSARSYSSPAASSSSRPFSPPSDVPARSSTCRAAATLRPLGCGEAQSYGASGHARGRVHPRLSLSRARLSRASPTRFAYLLALEDGEEGDVFLDQLACFESNLRCVSVSVREEVQAPSAACAVVRRRGLRALRIGQRRGTCFPLLELELLHDRLCPGKLGHPMGKRLPTRLGLGSRSTISSTTNVAVSFYAPSLSNPPFAARAPWGAESQIAAAAVVRAFVVGLRPRLLPASSPRQRGLGQDGAVLSQSHDIVPTPSRFLTLARIQSRATRAPQRDDLLRIEDCHRCELTNPLLDFRLEIAPVRERADRPPPPEPRPSTPAFPSTILRLTCLAVDAVAGLAPLQSLDARPTGHRGAGAEVE</sequence>
<accession>A0A8H6X2I1</accession>